<dbReference type="PANTHER" id="PTHR10174:SF213">
    <property type="entry name" value="CRAL-TRIO DOMAIN-CONTAINING PROTEIN"/>
    <property type="match status" value="1"/>
</dbReference>
<name>A0AA38IBQ1_9CUCU</name>
<dbReference type="CDD" id="cd00170">
    <property type="entry name" value="SEC14"/>
    <property type="match status" value="1"/>
</dbReference>
<dbReference type="GO" id="GO:1902936">
    <property type="term" value="F:phosphatidylinositol bisphosphate binding"/>
    <property type="evidence" value="ECO:0007669"/>
    <property type="project" value="TreeGrafter"/>
</dbReference>
<keyword evidence="3" id="KW-1185">Reference proteome</keyword>
<dbReference type="Pfam" id="PF00650">
    <property type="entry name" value="CRAL_TRIO"/>
    <property type="match status" value="1"/>
</dbReference>
<proteinExistence type="predicted"/>
<dbReference type="Gene3D" id="3.40.525.10">
    <property type="entry name" value="CRAL-TRIO lipid binding domain"/>
    <property type="match status" value="1"/>
</dbReference>
<dbReference type="EMBL" id="JALNTZ010000005">
    <property type="protein sequence ID" value="KAJ3652516.1"/>
    <property type="molecule type" value="Genomic_DNA"/>
</dbReference>
<dbReference type="PANTHER" id="PTHR10174">
    <property type="entry name" value="ALPHA-TOCOPHEROL TRANSFER PROTEIN-RELATED"/>
    <property type="match status" value="1"/>
</dbReference>
<feature type="domain" description="CRAL-TRIO" evidence="1">
    <location>
        <begin position="84"/>
        <end position="247"/>
    </location>
</feature>
<dbReference type="SUPFAM" id="SSF52087">
    <property type="entry name" value="CRAL/TRIO domain"/>
    <property type="match status" value="1"/>
</dbReference>
<dbReference type="InterPro" id="IPR001251">
    <property type="entry name" value="CRAL-TRIO_dom"/>
</dbReference>
<dbReference type="InterPro" id="IPR036865">
    <property type="entry name" value="CRAL-TRIO_dom_sf"/>
</dbReference>
<dbReference type="GO" id="GO:0016020">
    <property type="term" value="C:membrane"/>
    <property type="evidence" value="ECO:0007669"/>
    <property type="project" value="TreeGrafter"/>
</dbReference>
<dbReference type="SUPFAM" id="SSF46938">
    <property type="entry name" value="CRAL/TRIO N-terminal domain"/>
    <property type="match status" value="1"/>
</dbReference>
<dbReference type="InterPro" id="IPR036273">
    <property type="entry name" value="CRAL/TRIO_N_dom_sf"/>
</dbReference>
<reference evidence="2" key="1">
    <citation type="journal article" date="2023" name="G3 (Bethesda)">
        <title>Whole genome assemblies of Zophobas morio and Tenebrio molitor.</title>
        <authorList>
            <person name="Kaur S."/>
            <person name="Stinson S.A."/>
            <person name="diCenzo G.C."/>
        </authorList>
    </citation>
    <scope>NUCLEOTIDE SEQUENCE</scope>
    <source>
        <strain evidence="2">QUZm001</strain>
    </source>
</reference>
<comment type="caution">
    <text evidence="2">The sequence shown here is derived from an EMBL/GenBank/DDBJ whole genome shotgun (WGS) entry which is preliminary data.</text>
</comment>
<organism evidence="2 3">
    <name type="scientific">Zophobas morio</name>
    <dbReference type="NCBI Taxonomy" id="2755281"/>
    <lineage>
        <taxon>Eukaryota</taxon>
        <taxon>Metazoa</taxon>
        <taxon>Ecdysozoa</taxon>
        <taxon>Arthropoda</taxon>
        <taxon>Hexapoda</taxon>
        <taxon>Insecta</taxon>
        <taxon>Pterygota</taxon>
        <taxon>Neoptera</taxon>
        <taxon>Endopterygota</taxon>
        <taxon>Coleoptera</taxon>
        <taxon>Polyphaga</taxon>
        <taxon>Cucujiformia</taxon>
        <taxon>Tenebrionidae</taxon>
        <taxon>Zophobas</taxon>
    </lineage>
</organism>
<protein>
    <recommendedName>
        <fullName evidence="1">CRAL-TRIO domain-containing protein</fullName>
    </recommendedName>
</protein>
<gene>
    <name evidence="2" type="ORF">Zmor_018472</name>
</gene>
<dbReference type="Proteomes" id="UP001168821">
    <property type="component" value="Unassembled WGS sequence"/>
</dbReference>
<accession>A0AA38IBQ1</accession>
<evidence type="ECO:0000313" key="2">
    <source>
        <dbReference type="EMBL" id="KAJ3652516.1"/>
    </source>
</evidence>
<evidence type="ECO:0000313" key="3">
    <source>
        <dbReference type="Proteomes" id="UP001168821"/>
    </source>
</evidence>
<evidence type="ECO:0000259" key="1">
    <source>
        <dbReference type="PROSITE" id="PS50191"/>
    </source>
</evidence>
<dbReference type="AlphaFoldDB" id="A0AA38IBQ1"/>
<sequence length="281" mass="32520">MALPFQFKAETVISEKRTTQEALDTIKNWLKETTLPKIQDEFIILFLISCENDIDVTKKAIEAYFRIKNEVPQIFDNYDVSGEELKSIMDVIGLCVIPKRMKDNRVVVCARLLDTNYRRCNIIAGIKLSLIPSLMIQIKNPVKEIVVIIDLKGVGFMHLTCLKMGAIISYLRYIQEALPIKLHTIHILNSNYVFDKTLNLFKIFIKSELLDLLHTHPPGTNMENFHKNFVPASYLPEEYGGDLASFDEIMKETQKEISQMQPFFDAEEQLRKTYKGQKRKI</sequence>
<dbReference type="PROSITE" id="PS50191">
    <property type="entry name" value="CRAL_TRIO"/>
    <property type="match status" value="1"/>
</dbReference>